<organism evidence="1 2">
    <name type="scientific">Ignelater luminosus</name>
    <name type="common">Cucubano</name>
    <name type="synonym">Pyrophorus luminosus</name>
    <dbReference type="NCBI Taxonomy" id="2038154"/>
    <lineage>
        <taxon>Eukaryota</taxon>
        <taxon>Metazoa</taxon>
        <taxon>Ecdysozoa</taxon>
        <taxon>Arthropoda</taxon>
        <taxon>Hexapoda</taxon>
        <taxon>Insecta</taxon>
        <taxon>Pterygota</taxon>
        <taxon>Neoptera</taxon>
        <taxon>Endopterygota</taxon>
        <taxon>Coleoptera</taxon>
        <taxon>Polyphaga</taxon>
        <taxon>Elateriformia</taxon>
        <taxon>Elateroidea</taxon>
        <taxon>Elateridae</taxon>
        <taxon>Agrypninae</taxon>
        <taxon>Pyrophorini</taxon>
        <taxon>Ignelater</taxon>
    </lineage>
</organism>
<protein>
    <submittedName>
        <fullName evidence="1">Uncharacterized protein</fullName>
    </submittedName>
</protein>
<gene>
    <name evidence="1" type="ORF">ILUMI_06562</name>
</gene>
<dbReference type="EMBL" id="VTPC01002719">
    <property type="protein sequence ID" value="KAF2899615.1"/>
    <property type="molecule type" value="Genomic_DNA"/>
</dbReference>
<accession>A0A8K0D522</accession>
<sequence length="138" mass="16050">MFWPVMASVHCISSVTRYLEEQNLEYVHKVENVAKVPQARPIEQFWAICKKEFRRQIITVINHKNRCLSSECVLGVSYMSTLKHIVIGFSLLWNMLDTIAHLAANRDRPFQPHVHYVEDPIQLITEVESTITRSRASN</sequence>
<dbReference type="Proteomes" id="UP000801492">
    <property type="component" value="Unassembled WGS sequence"/>
</dbReference>
<dbReference type="AlphaFoldDB" id="A0A8K0D522"/>
<evidence type="ECO:0000313" key="2">
    <source>
        <dbReference type="Proteomes" id="UP000801492"/>
    </source>
</evidence>
<keyword evidence="2" id="KW-1185">Reference proteome</keyword>
<reference evidence="1" key="1">
    <citation type="submission" date="2019-08" db="EMBL/GenBank/DDBJ databases">
        <title>The genome of the North American firefly Photinus pyralis.</title>
        <authorList>
            <consortium name="Photinus pyralis genome working group"/>
            <person name="Fallon T.R."/>
            <person name="Sander Lower S.E."/>
            <person name="Weng J.-K."/>
        </authorList>
    </citation>
    <scope>NUCLEOTIDE SEQUENCE</scope>
    <source>
        <strain evidence="1">TRF0915ILg1</strain>
        <tissue evidence="1">Whole body</tissue>
    </source>
</reference>
<evidence type="ECO:0000313" key="1">
    <source>
        <dbReference type="EMBL" id="KAF2899615.1"/>
    </source>
</evidence>
<dbReference type="OrthoDB" id="10025891at2759"/>
<name>A0A8K0D522_IGNLU</name>
<proteinExistence type="predicted"/>
<comment type="caution">
    <text evidence="1">The sequence shown here is derived from an EMBL/GenBank/DDBJ whole genome shotgun (WGS) entry which is preliminary data.</text>
</comment>